<name>A0A0F9LZE2_9ZZZZ</name>
<protein>
    <recommendedName>
        <fullName evidence="2">TFIIS-type domain-containing protein</fullName>
    </recommendedName>
</protein>
<gene>
    <name evidence="1" type="ORF">LCGC14_1522080</name>
</gene>
<comment type="caution">
    <text evidence="1">The sequence shown here is derived from an EMBL/GenBank/DDBJ whole genome shotgun (WGS) entry which is preliminary data.</text>
</comment>
<organism evidence="1">
    <name type="scientific">marine sediment metagenome</name>
    <dbReference type="NCBI Taxonomy" id="412755"/>
    <lineage>
        <taxon>unclassified sequences</taxon>
        <taxon>metagenomes</taxon>
        <taxon>ecological metagenomes</taxon>
    </lineage>
</organism>
<dbReference type="SUPFAM" id="SSF57783">
    <property type="entry name" value="Zinc beta-ribbon"/>
    <property type="match status" value="1"/>
</dbReference>
<evidence type="ECO:0008006" key="2">
    <source>
        <dbReference type="Google" id="ProtNLM"/>
    </source>
</evidence>
<reference evidence="1" key="1">
    <citation type="journal article" date="2015" name="Nature">
        <title>Complex archaea that bridge the gap between prokaryotes and eukaryotes.</title>
        <authorList>
            <person name="Spang A."/>
            <person name="Saw J.H."/>
            <person name="Jorgensen S.L."/>
            <person name="Zaremba-Niedzwiedzka K."/>
            <person name="Martijn J."/>
            <person name="Lind A.E."/>
            <person name="van Eijk R."/>
            <person name="Schleper C."/>
            <person name="Guy L."/>
            <person name="Ettema T.J."/>
        </authorList>
    </citation>
    <scope>NUCLEOTIDE SEQUENCE</scope>
</reference>
<sequence>METYRIDVGTIDIEAEKPEDVFETLGSFFDSFYHSLKPEELKDMILKPRSDEYKIDFNVEPQSCPKCGTKNISADHYEPEGEYRDVECQECGFTWTENLTFVSWEPRD</sequence>
<accession>A0A0F9LZE2</accession>
<dbReference type="AlphaFoldDB" id="A0A0F9LZE2"/>
<dbReference type="EMBL" id="LAZR01011303">
    <property type="protein sequence ID" value="KKM62392.1"/>
    <property type="molecule type" value="Genomic_DNA"/>
</dbReference>
<proteinExistence type="predicted"/>
<evidence type="ECO:0000313" key="1">
    <source>
        <dbReference type="EMBL" id="KKM62392.1"/>
    </source>
</evidence>